<name>A0AAV9WXH7_9PEZI</name>
<accession>A0AAV9WXH7</accession>
<evidence type="ECO:0000313" key="2">
    <source>
        <dbReference type="Proteomes" id="UP001365542"/>
    </source>
</evidence>
<sequence>MTLPVLAPAPAPTRFLVKVYGLLTTEIYDLSFLKPFFEEFRFYSKPPGAELAPYEIFCEASQGENIDVLLPDTGFADHENGLKVFKDAFINDQIKCWILPRGPLSSNKHHEALAVGEALDDADSNKTVHTPRKAFHGTRVIPEVIDDHAGYP</sequence>
<gene>
    <name evidence="1" type="ORF">TWF694_005227</name>
</gene>
<dbReference type="EMBL" id="JAVHJO010000016">
    <property type="protein sequence ID" value="KAK6526646.1"/>
    <property type="molecule type" value="Genomic_DNA"/>
</dbReference>
<dbReference type="Proteomes" id="UP001365542">
    <property type="component" value="Unassembled WGS sequence"/>
</dbReference>
<comment type="caution">
    <text evidence="1">The sequence shown here is derived from an EMBL/GenBank/DDBJ whole genome shotgun (WGS) entry which is preliminary data.</text>
</comment>
<reference evidence="1 2" key="1">
    <citation type="submission" date="2019-10" db="EMBL/GenBank/DDBJ databases">
        <authorList>
            <person name="Palmer J.M."/>
        </authorList>
    </citation>
    <scope>NUCLEOTIDE SEQUENCE [LARGE SCALE GENOMIC DNA]</scope>
    <source>
        <strain evidence="1 2">TWF694</strain>
    </source>
</reference>
<keyword evidence="2" id="KW-1185">Reference proteome</keyword>
<dbReference type="AlphaFoldDB" id="A0AAV9WXH7"/>
<proteinExistence type="predicted"/>
<protein>
    <submittedName>
        <fullName evidence="1">Uncharacterized protein</fullName>
    </submittedName>
</protein>
<organism evidence="1 2">
    <name type="scientific">Orbilia ellipsospora</name>
    <dbReference type="NCBI Taxonomy" id="2528407"/>
    <lineage>
        <taxon>Eukaryota</taxon>
        <taxon>Fungi</taxon>
        <taxon>Dikarya</taxon>
        <taxon>Ascomycota</taxon>
        <taxon>Pezizomycotina</taxon>
        <taxon>Orbiliomycetes</taxon>
        <taxon>Orbiliales</taxon>
        <taxon>Orbiliaceae</taxon>
        <taxon>Orbilia</taxon>
    </lineage>
</organism>
<evidence type="ECO:0000313" key="1">
    <source>
        <dbReference type="EMBL" id="KAK6526646.1"/>
    </source>
</evidence>